<dbReference type="Proteomes" id="UP001179181">
    <property type="component" value="Unassembled WGS sequence"/>
</dbReference>
<dbReference type="InterPro" id="IPR028994">
    <property type="entry name" value="Integrin_alpha_N"/>
</dbReference>
<evidence type="ECO:0000256" key="1">
    <source>
        <dbReference type="ARBA" id="ARBA00022729"/>
    </source>
</evidence>
<reference evidence="2 3" key="1">
    <citation type="submission" date="2020-03" db="EMBL/GenBank/DDBJ databases">
        <title>Genomic Encyclopedia of Type Strains, Phase IV (KMG-IV): sequencing the most valuable type-strain genomes for metagenomic binning, comparative biology and taxonomic classification.</title>
        <authorList>
            <person name="Goeker M."/>
        </authorList>
    </citation>
    <scope>NUCLEOTIDE SEQUENCE [LARGE SCALE GENOMIC DNA]</scope>
    <source>
        <strain evidence="2 3">DSM 102865</strain>
    </source>
</reference>
<name>A0ABX0UKF0_9BACT</name>
<dbReference type="SUPFAM" id="SSF69318">
    <property type="entry name" value="Integrin alpha N-terminal domain"/>
    <property type="match status" value="1"/>
</dbReference>
<keyword evidence="1" id="KW-0732">Signal</keyword>
<evidence type="ECO:0000313" key="3">
    <source>
        <dbReference type="Proteomes" id="UP001179181"/>
    </source>
</evidence>
<dbReference type="Gene3D" id="2.130.10.130">
    <property type="entry name" value="Integrin alpha, N-terminal"/>
    <property type="match status" value="1"/>
</dbReference>
<evidence type="ECO:0008006" key="4">
    <source>
        <dbReference type="Google" id="ProtNLM"/>
    </source>
</evidence>
<gene>
    <name evidence="2" type="ORF">FHS68_002118</name>
</gene>
<keyword evidence="3" id="KW-1185">Reference proteome</keyword>
<dbReference type="Pfam" id="PF01839">
    <property type="entry name" value="FG-GAP"/>
    <property type="match status" value="1"/>
</dbReference>
<comment type="caution">
    <text evidence="2">The sequence shown here is derived from an EMBL/GenBank/DDBJ whole genome shotgun (WGS) entry which is preliminary data.</text>
</comment>
<dbReference type="RefSeq" id="WP_229211844.1">
    <property type="nucleotide sequence ID" value="NZ_JAASQJ010000002.1"/>
</dbReference>
<proteinExistence type="predicted"/>
<organism evidence="2 3">
    <name type="scientific">Dyadobacter arcticus</name>
    <dbReference type="NCBI Taxonomy" id="1078754"/>
    <lineage>
        <taxon>Bacteria</taxon>
        <taxon>Pseudomonadati</taxon>
        <taxon>Bacteroidota</taxon>
        <taxon>Cytophagia</taxon>
        <taxon>Cytophagales</taxon>
        <taxon>Spirosomataceae</taxon>
        <taxon>Dyadobacter</taxon>
    </lineage>
</organism>
<sequence length="143" mass="14821">MSTGGCRNGSAGALGTLKQRLSSDRLQFVHEQGGVVLNYEQLKVWDANRRILAAGFEKNNDAYAINVETAGAAYPITIDPISTTAAATLESNQVSAQMGVSVGSAGDVNGDGYSEVIVGLPKVLAQATENSKSGCPIKQATAF</sequence>
<protein>
    <recommendedName>
        <fullName evidence="4">FG-GAP repeat-containing protein</fullName>
    </recommendedName>
</protein>
<evidence type="ECO:0000313" key="2">
    <source>
        <dbReference type="EMBL" id="NIJ52948.1"/>
    </source>
</evidence>
<dbReference type="EMBL" id="JAASQJ010000002">
    <property type="protein sequence ID" value="NIJ52948.1"/>
    <property type="molecule type" value="Genomic_DNA"/>
</dbReference>
<accession>A0ABX0UKF0</accession>
<dbReference type="InterPro" id="IPR013517">
    <property type="entry name" value="FG-GAP"/>
</dbReference>